<organism evidence="2 3">
    <name type="scientific">Exobacillus caeni</name>
    <dbReference type="NCBI Taxonomy" id="2574798"/>
    <lineage>
        <taxon>Bacteria</taxon>
        <taxon>Bacillati</taxon>
        <taxon>Bacillota</taxon>
        <taxon>Bacilli</taxon>
        <taxon>Bacillales</taxon>
        <taxon>Guptibacillaceae</taxon>
        <taxon>Exobacillus</taxon>
    </lineage>
</organism>
<dbReference type="Proteomes" id="UP000308230">
    <property type="component" value="Unassembled WGS sequence"/>
</dbReference>
<evidence type="ECO:0000256" key="1">
    <source>
        <dbReference type="SAM" id="Coils"/>
    </source>
</evidence>
<sequence length="86" mass="10201">MDLEKLQEQMDGLLEKYTENLLGETNSDLKEKVKIWALYMHISKSMGPLARHWNEEYPDAKESMKELVGEIKALNEKHRENQRIKK</sequence>
<dbReference type="AlphaFoldDB" id="A0A5R9FD13"/>
<dbReference type="EMBL" id="SWLG01000001">
    <property type="protein sequence ID" value="TLS38773.1"/>
    <property type="molecule type" value="Genomic_DNA"/>
</dbReference>
<dbReference type="Pfam" id="PF10835">
    <property type="entry name" value="DUF2573"/>
    <property type="match status" value="1"/>
</dbReference>
<gene>
    <name evidence="2" type="ORF">FCL54_00180</name>
</gene>
<name>A0A5R9FD13_9BACL</name>
<protein>
    <submittedName>
        <fullName evidence="2">DUF2573 family protein</fullName>
    </submittedName>
</protein>
<accession>A0A5R9FD13</accession>
<reference evidence="2 3" key="1">
    <citation type="submission" date="2019-04" db="EMBL/GenBank/DDBJ databases">
        <title>Bacillus caeni sp. nov., a bacterium isolated from mangrove sediment.</title>
        <authorList>
            <person name="Huang H."/>
            <person name="Mo K."/>
            <person name="Hu Y."/>
        </authorList>
    </citation>
    <scope>NUCLEOTIDE SEQUENCE [LARGE SCALE GENOMIC DNA]</scope>
    <source>
        <strain evidence="2 3">HB172195</strain>
    </source>
</reference>
<proteinExistence type="predicted"/>
<keyword evidence="1" id="KW-0175">Coiled coil</keyword>
<evidence type="ECO:0000313" key="2">
    <source>
        <dbReference type="EMBL" id="TLS38773.1"/>
    </source>
</evidence>
<keyword evidence="3" id="KW-1185">Reference proteome</keyword>
<dbReference type="OrthoDB" id="2619783at2"/>
<comment type="caution">
    <text evidence="2">The sequence shown here is derived from an EMBL/GenBank/DDBJ whole genome shotgun (WGS) entry which is preliminary data.</text>
</comment>
<feature type="coiled-coil region" evidence="1">
    <location>
        <begin position="57"/>
        <end position="84"/>
    </location>
</feature>
<dbReference type="InterPro" id="IPR020393">
    <property type="entry name" value="Uncharacterised_YusU"/>
</dbReference>
<evidence type="ECO:0000313" key="3">
    <source>
        <dbReference type="Proteomes" id="UP000308230"/>
    </source>
</evidence>
<dbReference type="RefSeq" id="WP_138121957.1">
    <property type="nucleotide sequence ID" value="NZ_SWLG01000001.1"/>
</dbReference>